<evidence type="ECO:0000313" key="8">
    <source>
        <dbReference type="EMBL" id="NHC14388.1"/>
    </source>
</evidence>
<keyword evidence="4 7" id="KW-0812">Transmembrane</keyword>
<sequence length="490" mass="51088">MTTDTQVAQAPGSLLGRARKGVLWVSVVVYGSKVLNVATTLILARILAPEDYGLLAAASVVVAALVVFTDMGLGTAIVQSKADRQRMASTAFFLMPAIGLLLYLVAFASAGTLADLLNSPRSENLIRVVSLSLLLGSFATVPAALLEKDMAYKRKAIPDLVPTFVYIAVTLVLATAFDAGPYSLAIGSVSSTVAAVVLVWAVSSWRPSWCFDWAIAKQLVSFGKHVLGGGVIIYVTTNMDNIFVSRVEGPAALGLYGLAYSLANLPATHIADVIGRVLLPSFVQMNDDLARLRRNYVRSLKLITLVVSPVVAGLAATSPVLVPVLLGPKWEPMVPALALLLVFGGIRSVAGSTGSLLLAVGRPGVIFVTGLTGLALQAIALPVFLLVLDMGVTGAGLAVALASLVNSALIMAVVQRMLHFSGRRTLALGTRRLLPAALMGGVVWGVGTALPVALPTLLLQVVLGAALYVGFLVLINGRAPIDEARALTGR</sequence>
<evidence type="ECO:0000256" key="4">
    <source>
        <dbReference type="ARBA" id="ARBA00022692"/>
    </source>
</evidence>
<feature type="transmembrane region" description="Helical" evidence="7">
    <location>
        <begin position="157"/>
        <end position="176"/>
    </location>
</feature>
<dbReference type="RefSeq" id="WP_166281878.1">
    <property type="nucleotide sequence ID" value="NZ_JAANNP010000006.1"/>
</dbReference>
<comment type="similarity">
    <text evidence="2">Belongs to the polysaccharide synthase family.</text>
</comment>
<dbReference type="EMBL" id="JAANNP010000006">
    <property type="protein sequence ID" value="NHC14388.1"/>
    <property type="molecule type" value="Genomic_DNA"/>
</dbReference>
<reference evidence="8 9" key="1">
    <citation type="submission" date="2020-03" db="EMBL/GenBank/DDBJ databases">
        <title>Two novel Motilibacter sp.</title>
        <authorList>
            <person name="Liu S."/>
        </authorList>
    </citation>
    <scope>NUCLEOTIDE SEQUENCE [LARGE SCALE GENOMIC DNA]</scope>
    <source>
        <strain evidence="8 9">E257</strain>
    </source>
</reference>
<proteinExistence type="inferred from homology"/>
<feature type="transmembrane region" description="Helical" evidence="7">
    <location>
        <begin position="394"/>
        <end position="413"/>
    </location>
</feature>
<keyword evidence="6 7" id="KW-0472">Membrane</keyword>
<gene>
    <name evidence="8" type="ORF">G9H71_11425</name>
</gene>
<feature type="transmembrane region" description="Helical" evidence="7">
    <location>
        <begin position="457"/>
        <end position="475"/>
    </location>
</feature>
<feature type="transmembrane region" description="Helical" evidence="7">
    <location>
        <begin position="21"/>
        <end position="48"/>
    </location>
</feature>
<comment type="caution">
    <text evidence="8">The sequence shown here is derived from an EMBL/GenBank/DDBJ whole genome shotgun (WGS) entry which is preliminary data.</text>
</comment>
<feature type="transmembrane region" description="Helical" evidence="7">
    <location>
        <begin position="54"/>
        <end position="78"/>
    </location>
</feature>
<feature type="transmembrane region" description="Helical" evidence="7">
    <location>
        <begin position="182"/>
        <end position="202"/>
    </location>
</feature>
<dbReference type="CDD" id="cd13127">
    <property type="entry name" value="MATE_tuaB_like"/>
    <property type="match status" value="1"/>
</dbReference>
<protein>
    <submittedName>
        <fullName evidence="8">Lipopolysaccharide biosynthesis protein</fullName>
    </submittedName>
</protein>
<keyword evidence="9" id="KW-1185">Reference proteome</keyword>
<keyword evidence="5 7" id="KW-1133">Transmembrane helix</keyword>
<evidence type="ECO:0000256" key="1">
    <source>
        <dbReference type="ARBA" id="ARBA00004651"/>
    </source>
</evidence>
<feature type="transmembrane region" description="Helical" evidence="7">
    <location>
        <begin position="365"/>
        <end position="388"/>
    </location>
</feature>
<evidence type="ECO:0000313" key="9">
    <source>
        <dbReference type="Proteomes" id="UP000800981"/>
    </source>
</evidence>
<evidence type="ECO:0000256" key="5">
    <source>
        <dbReference type="ARBA" id="ARBA00022989"/>
    </source>
</evidence>
<feature type="transmembrane region" description="Helical" evidence="7">
    <location>
        <begin position="90"/>
        <end position="113"/>
    </location>
</feature>
<dbReference type="Proteomes" id="UP000800981">
    <property type="component" value="Unassembled WGS sequence"/>
</dbReference>
<dbReference type="Pfam" id="PF13440">
    <property type="entry name" value="Polysacc_synt_3"/>
    <property type="match status" value="1"/>
</dbReference>
<feature type="transmembrane region" description="Helical" evidence="7">
    <location>
        <begin position="300"/>
        <end position="322"/>
    </location>
</feature>
<comment type="subcellular location">
    <subcellularLocation>
        <location evidence="1">Cell membrane</location>
        <topology evidence="1">Multi-pass membrane protein</topology>
    </subcellularLocation>
</comment>
<evidence type="ECO:0000256" key="3">
    <source>
        <dbReference type="ARBA" id="ARBA00022475"/>
    </source>
</evidence>
<dbReference type="InterPro" id="IPR050833">
    <property type="entry name" value="Poly_Biosynth_Transport"/>
</dbReference>
<keyword evidence="3" id="KW-1003">Cell membrane</keyword>
<feature type="transmembrane region" description="Helical" evidence="7">
    <location>
        <begin position="125"/>
        <end position="145"/>
    </location>
</feature>
<evidence type="ECO:0000256" key="6">
    <source>
        <dbReference type="ARBA" id="ARBA00023136"/>
    </source>
</evidence>
<organism evidence="8 9">
    <name type="scientific">Motilibacter deserti</name>
    <dbReference type="NCBI Taxonomy" id="2714956"/>
    <lineage>
        <taxon>Bacteria</taxon>
        <taxon>Bacillati</taxon>
        <taxon>Actinomycetota</taxon>
        <taxon>Actinomycetes</taxon>
        <taxon>Motilibacterales</taxon>
        <taxon>Motilibacteraceae</taxon>
        <taxon>Motilibacter</taxon>
    </lineage>
</organism>
<name>A0ABX0GYW7_9ACTN</name>
<feature type="transmembrane region" description="Helical" evidence="7">
    <location>
        <begin position="433"/>
        <end position="451"/>
    </location>
</feature>
<feature type="transmembrane region" description="Helical" evidence="7">
    <location>
        <begin position="334"/>
        <end position="358"/>
    </location>
</feature>
<evidence type="ECO:0000256" key="2">
    <source>
        <dbReference type="ARBA" id="ARBA00007430"/>
    </source>
</evidence>
<dbReference type="PANTHER" id="PTHR30250:SF10">
    <property type="entry name" value="LIPOPOLYSACCHARIDE BIOSYNTHESIS PROTEIN WZXC"/>
    <property type="match status" value="1"/>
</dbReference>
<dbReference type="PANTHER" id="PTHR30250">
    <property type="entry name" value="PST FAMILY PREDICTED COLANIC ACID TRANSPORTER"/>
    <property type="match status" value="1"/>
</dbReference>
<evidence type="ECO:0000256" key="7">
    <source>
        <dbReference type="SAM" id="Phobius"/>
    </source>
</evidence>
<accession>A0ABX0GYW7</accession>